<name>A0A5C6MTV3_9TELE</name>
<evidence type="ECO:0008006" key="5">
    <source>
        <dbReference type="Google" id="ProtNLM"/>
    </source>
</evidence>
<evidence type="ECO:0000313" key="3">
    <source>
        <dbReference type="EMBL" id="TWW58672.1"/>
    </source>
</evidence>
<feature type="compositionally biased region" description="Basic and acidic residues" evidence="1">
    <location>
        <begin position="59"/>
        <end position="87"/>
    </location>
</feature>
<feature type="transmembrane region" description="Helical" evidence="2">
    <location>
        <begin position="24"/>
        <end position="46"/>
    </location>
</feature>
<dbReference type="Proteomes" id="UP000324091">
    <property type="component" value="Chromosome 6"/>
</dbReference>
<keyword evidence="2" id="KW-0472">Membrane</keyword>
<dbReference type="EMBL" id="RHFK02000019">
    <property type="protein sequence ID" value="TWW58672.1"/>
    <property type="molecule type" value="Genomic_DNA"/>
</dbReference>
<keyword evidence="4" id="KW-1185">Reference proteome</keyword>
<comment type="caution">
    <text evidence="3">The sequence shown here is derived from an EMBL/GenBank/DDBJ whole genome shotgun (WGS) entry which is preliminary data.</text>
</comment>
<feature type="region of interest" description="Disordered" evidence="1">
    <location>
        <begin position="52"/>
        <end position="87"/>
    </location>
</feature>
<sequence>MLLEFAPLKLHVTMATQAWTSPTLPAFASAVLSLLTLVLLLLLCLIKKKRRMEGTYRPSAEERKQTRAAGPEKPRLPLPLPKEERLI</sequence>
<evidence type="ECO:0000256" key="2">
    <source>
        <dbReference type="SAM" id="Phobius"/>
    </source>
</evidence>
<keyword evidence="2" id="KW-1133">Transmembrane helix</keyword>
<accession>A0A5C6MTV3</accession>
<organism evidence="3 4">
    <name type="scientific">Takifugu flavidus</name>
    <name type="common">sansaifugu</name>
    <dbReference type="NCBI Taxonomy" id="433684"/>
    <lineage>
        <taxon>Eukaryota</taxon>
        <taxon>Metazoa</taxon>
        <taxon>Chordata</taxon>
        <taxon>Craniata</taxon>
        <taxon>Vertebrata</taxon>
        <taxon>Euteleostomi</taxon>
        <taxon>Actinopterygii</taxon>
        <taxon>Neopterygii</taxon>
        <taxon>Teleostei</taxon>
        <taxon>Neoteleostei</taxon>
        <taxon>Acanthomorphata</taxon>
        <taxon>Eupercaria</taxon>
        <taxon>Tetraodontiformes</taxon>
        <taxon>Tetradontoidea</taxon>
        <taxon>Tetraodontidae</taxon>
        <taxon>Takifugu</taxon>
    </lineage>
</organism>
<dbReference type="AlphaFoldDB" id="A0A5C6MTV3"/>
<reference evidence="3 4" key="1">
    <citation type="submission" date="2019-04" db="EMBL/GenBank/DDBJ databases">
        <title>Chromosome genome assembly for Takifugu flavidus.</title>
        <authorList>
            <person name="Xiao S."/>
        </authorList>
    </citation>
    <scope>NUCLEOTIDE SEQUENCE [LARGE SCALE GENOMIC DNA]</scope>
    <source>
        <strain evidence="3">HTHZ2018</strain>
        <tissue evidence="3">Muscle</tissue>
    </source>
</reference>
<keyword evidence="2" id="KW-0812">Transmembrane</keyword>
<protein>
    <recommendedName>
        <fullName evidence="5">Protein crumbs-like protein 3</fullName>
    </recommendedName>
</protein>
<proteinExistence type="predicted"/>
<gene>
    <name evidence="3" type="ORF">D4764_06G0002020</name>
</gene>
<evidence type="ECO:0000313" key="4">
    <source>
        <dbReference type="Proteomes" id="UP000324091"/>
    </source>
</evidence>
<evidence type="ECO:0000256" key="1">
    <source>
        <dbReference type="SAM" id="MobiDB-lite"/>
    </source>
</evidence>